<dbReference type="EMBL" id="CP033169">
    <property type="protein sequence ID" value="AYO30133.1"/>
    <property type="molecule type" value="Genomic_DNA"/>
</dbReference>
<dbReference type="SMART" id="SM00420">
    <property type="entry name" value="HTH_DEOR"/>
    <property type="match status" value="1"/>
</dbReference>
<dbReference type="InterPro" id="IPR018356">
    <property type="entry name" value="Tscrpt_reg_HTH_DeoR_CS"/>
</dbReference>
<name>A0A3G2R3T7_9FIRM</name>
<dbReference type="PRINTS" id="PR00037">
    <property type="entry name" value="HTHLACR"/>
</dbReference>
<dbReference type="GO" id="GO:0003677">
    <property type="term" value="F:DNA binding"/>
    <property type="evidence" value="ECO:0007669"/>
    <property type="project" value="UniProtKB-KW"/>
</dbReference>
<dbReference type="Pfam" id="PF00455">
    <property type="entry name" value="DeoRC"/>
    <property type="match status" value="1"/>
</dbReference>
<dbReference type="InterPro" id="IPR037171">
    <property type="entry name" value="NagB/RpiA_transferase-like"/>
</dbReference>
<gene>
    <name evidence="5" type="ORF">D2962_05455</name>
</gene>
<reference evidence="5 6" key="1">
    <citation type="submission" date="2018-10" db="EMBL/GenBank/DDBJ databases">
        <authorList>
            <person name="Zhang X."/>
        </authorList>
    </citation>
    <scope>NUCLEOTIDE SEQUENCE [LARGE SCALE GENOMIC DNA]</scope>
    <source>
        <strain evidence="5 6">SK-G1</strain>
    </source>
</reference>
<keyword evidence="6" id="KW-1185">Reference proteome</keyword>
<dbReference type="Gene3D" id="3.40.50.1360">
    <property type="match status" value="1"/>
</dbReference>
<dbReference type="PANTHER" id="PTHR30363:SF44">
    <property type="entry name" value="AGA OPERON TRANSCRIPTIONAL REPRESSOR-RELATED"/>
    <property type="match status" value="1"/>
</dbReference>
<dbReference type="GO" id="GO:0003700">
    <property type="term" value="F:DNA-binding transcription factor activity"/>
    <property type="evidence" value="ECO:0007669"/>
    <property type="project" value="InterPro"/>
</dbReference>
<feature type="domain" description="HTH deoR-type" evidence="4">
    <location>
        <begin position="3"/>
        <end position="58"/>
    </location>
</feature>
<keyword evidence="3" id="KW-0804">Transcription</keyword>
<evidence type="ECO:0000256" key="1">
    <source>
        <dbReference type="ARBA" id="ARBA00023015"/>
    </source>
</evidence>
<dbReference type="PROSITE" id="PS00894">
    <property type="entry name" value="HTH_DEOR_1"/>
    <property type="match status" value="1"/>
</dbReference>
<dbReference type="Proteomes" id="UP000280960">
    <property type="component" value="Chromosome"/>
</dbReference>
<evidence type="ECO:0000313" key="5">
    <source>
        <dbReference type="EMBL" id="AYO30133.1"/>
    </source>
</evidence>
<dbReference type="SUPFAM" id="SSF100950">
    <property type="entry name" value="NagB/RpiA/CoA transferase-like"/>
    <property type="match status" value="1"/>
</dbReference>
<accession>A0A3G2R3T7</accession>
<dbReference type="Gene3D" id="1.10.10.10">
    <property type="entry name" value="Winged helix-like DNA-binding domain superfamily/Winged helix DNA-binding domain"/>
    <property type="match status" value="1"/>
</dbReference>
<dbReference type="InterPro" id="IPR014036">
    <property type="entry name" value="DeoR-like_C"/>
</dbReference>
<protein>
    <submittedName>
        <fullName evidence="5">DeoR family transcriptional regulator</fullName>
    </submittedName>
</protein>
<proteinExistence type="predicted"/>
<keyword evidence="2" id="KW-0238">DNA-binding</keyword>
<dbReference type="InterPro" id="IPR050313">
    <property type="entry name" value="Carb_Metab_HTH_regulators"/>
</dbReference>
<dbReference type="InterPro" id="IPR036388">
    <property type="entry name" value="WH-like_DNA-bd_sf"/>
</dbReference>
<dbReference type="KEGG" id="bacg:D2962_05455"/>
<organism evidence="5 6">
    <name type="scientific">Biomaibacter acetigenes</name>
    <dbReference type="NCBI Taxonomy" id="2316383"/>
    <lineage>
        <taxon>Bacteria</taxon>
        <taxon>Bacillati</taxon>
        <taxon>Bacillota</taxon>
        <taxon>Clostridia</taxon>
        <taxon>Thermosediminibacterales</taxon>
        <taxon>Tepidanaerobacteraceae</taxon>
        <taxon>Biomaibacter</taxon>
    </lineage>
</organism>
<evidence type="ECO:0000313" key="6">
    <source>
        <dbReference type="Proteomes" id="UP000280960"/>
    </source>
</evidence>
<dbReference type="PANTHER" id="PTHR30363">
    <property type="entry name" value="HTH-TYPE TRANSCRIPTIONAL REGULATOR SRLR-RELATED"/>
    <property type="match status" value="1"/>
</dbReference>
<evidence type="ECO:0000259" key="4">
    <source>
        <dbReference type="PROSITE" id="PS51000"/>
    </source>
</evidence>
<evidence type="ECO:0000256" key="2">
    <source>
        <dbReference type="ARBA" id="ARBA00023125"/>
    </source>
</evidence>
<dbReference type="AlphaFoldDB" id="A0A3G2R3T7"/>
<evidence type="ECO:0000256" key="3">
    <source>
        <dbReference type="ARBA" id="ARBA00023163"/>
    </source>
</evidence>
<dbReference type="SMART" id="SM01134">
    <property type="entry name" value="DeoRC"/>
    <property type="match status" value="1"/>
</dbReference>
<dbReference type="SUPFAM" id="SSF46785">
    <property type="entry name" value="Winged helix' DNA-binding domain"/>
    <property type="match status" value="1"/>
</dbReference>
<dbReference type="Pfam" id="PF08220">
    <property type="entry name" value="HTH_DeoR"/>
    <property type="match status" value="1"/>
</dbReference>
<dbReference type="InterPro" id="IPR036390">
    <property type="entry name" value="WH_DNA-bd_sf"/>
</dbReference>
<sequence>MFAIERQNKIKEILFKEKRVDVSELSKLFEVTEVTIRRDLDKLEQDGFLIKTYGGAVLNEEAFKDATKDESEDENLEDKQLIGSIASHMVENGEAIFLGPGTTCLEIAKKIKDKKITVLTNDLVIALELKDALGIKVIVSGGDLIQSTSMLVGRFAHQALEGIYINKAFIGVKGVNFETGYTLDRYEEALFLQEVSKISREVIIVADHTKFNKIAFARLGDLTMARKVITNKQIPDEYKSFFFEHAVKLYTTYEFE</sequence>
<keyword evidence="1" id="KW-0805">Transcription regulation</keyword>
<dbReference type="RefSeq" id="WP_120768405.1">
    <property type="nucleotide sequence ID" value="NZ_CP033169.1"/>
</dbReference>
<dbReference type="InterPro" id="IPR001034">
    <property type="entry name" value="DeoR_HTH"/>
</dbReference>
<dbReference type="PROSITE" id="PS51000">
    <property type="entry name" value="HTH_DEOR_2"/>
    <property type="match status" value="1"/>
</dbReference>